<feature type="transmembrane region" description="Helical" evidence="2">
    <location>
        <begin position="19"/>
        <end position="39"/>
    </location>
</feature>
<gene>
    <name evidence="3" type="ORF">CP967_25275</name>
</gene>
<keyword evidence="4" id="KW-1185">Reference proteome</keyword>
<sequence>MDTEQPENDVTGSRRRSPLVVASVAAAVLLAGGGVAFWASHTPGKAAPGGTGATAPSPLALDVAADGSAPPGIAPGEPDPRGGRVVHRAVGELPEGPGRAGVYRAGGPVTADEVARLAKALGLPGTPRAEGASWKVGAGGDGSGPLLRVSEEAPGTWSFSRYASGGPDACEPGAVCGERDRGPATGSPVGEEEAKAAAAPVLEAVGQEGAALDAGQLMGSVRVVNADPVVGGLPTYGWTTGIQVGPDGEVVGGSGSLKALEKADDYPVVGAGEALEQLNAESRRSAKTGIGGCATPVPHQEGGQPPARCGTGPADGGGEAVTVAVEKAVFGLSAQYADGRQVLVPSWIFSVRQEPGGAAGTVVRVAVDPAHLERERTPAPQPTSGTGDTGSGERRVLAYSAEGRTLDVTFWGGVCSTYTAEAEEDASAVRVRITESEREPGRPCILVAKELTRTVALDAPLDGRKVVDAVTGAEIPRG</sequence>
<accession>A0A5J6FIT4</accession>
<evidence type="ECO:0000256" key="1">
    <source>
        <dbReference type="SAM" id="MobiDB-lite"/>
    </source>
</evidence>
<dbReference type="Proteomes" id="UP000326178">
    <property type="component" value="Chromosome"/>
</dbReference>
<feature type="region of interest" description="Disordered" evidence="1">
    <location>
        <begin position="371"/>
        <end position="393"/>
    </location>
</feature>
<dbReference type="OrthoDB" id="3830613at2"/>
<evidence type="ECO:0000256" key="2">
    <source>
        <dbReference type="SAM" id="Phobius"/>
    </source>
</evidence>
<protein>
    <recommendedName>
        <fullName evidence="5">Large membrane protein</fullName>
    </recommendedName>
</protein>
<keyword evidence="2" id="KW-0812">Transmembrane</keyword>
<dbReference type="RefSeq" id="WP_150490160.1">
    <property type="nucleotide sequence ID" value="NZ_BMUV01000035.1"/>
</dbReference>
<evidence type="ECO:0008006" key="5">
    <source>
        <dbReference type="Google" id="ProtNLM"/>
    </source>
</evidence>
<dbReference type="AlphaFoldDB" id="A0A5J6FIT4"/>
<keyword evidence="2" id="KW-0472">Membrane</keyword>
<reference evidence="3 4" key="1">
    <citation type="submission" date="2017-09" db="EMBL/GenBank/DDBJ databases">
        <authorList>
            <person name="Lee N."/>
            <person name="Cho B.-K."/>
        </authorList>
    </citation>
    <scope>NUCLEOTIDE SEQUENCE [LARGE SCALE GENOMIC DNA]</scope>
    <source>
        <strain evidence="3 4">ATCC 12769</strain>
    </source>
</reference>
<organism evidence="3 4">
    <name type="scientific">Streptomyces nitrosporeus</name>
    <dbReference type="NCBI Taxonomy" id="28894"/>
    <lineage>
        <taxon>Bacteria</taxon>
        <taxon>Bacillati</taxon>
        <taxon>Actinomycetota</taxon>
        <taxon>Actinomycetes</taxon>
        <taxon>Kitasatosporales</taxon>
        <taxon>Streptomycetaceae</taxon>
        <taxon>Streptomyces</taxon>
    </lineage>
</organism>
<proteinExistence type="predicted"/>
<dbReference type="KEGG" id="snk:CP967_25275"/>
<dbReference type="EMBL" id="CP023702">
    <property type="protein sequence ID" value="QEU74855.1"/>
    <property type="molecule type" value="Genomic_DNA"/>
</dbReference>
<keyword evidence="2" id="KW-1133">Transmembrane helix</keyword>
<name>A0A5J6FIT4_9ACTN</name>
<evidence type="ECO:0000313" key="4">
    <source>
        <dbReference type="Proteomes" id="UP000326178"/>
    </source>
</evidence>
<evidence type="ECO:0000313" key="3">
    <source>
        <dbReference type="EMBL" id="QEU74855.1"/>
    </source>
</evidence>